<feature type="coiled-coil region" evidence="1">
    <location>
        <begin position="134"/>
        <end position="161"/>
    </location>
</feature>
<keyword evidence="1" id="KW-0175">Coiled coil</keyword>
<dbReference type="Proteomes" id="UP000187209">
    <property type="component" value="Unassembled WGS sequence"/>
</dbReference>
<accession>A0A1R2AX06</accession>
<evidence type="ECO:0000313" key="2">
    <source>
        <dbReference type="EMBL" id="OMJ69046.1"/>
    </source>
</evidence>
<organism evidence="2 3">
    <name type="scientific">Stentor coeruleus</name>
    <dbReference type="NCBI Taxonomy" id="5963"/>
    <lineage>
        <taxon>Eukaryota</taxon>
        <taxon>Sar</taxon>
        <taxon>Alveolata</taxon>
        <taxon>Ciliophora</taxon>
        <taxon>Postciliodesmatophora</taxon>
        <taxon>Heterotrichea</taxon>
        <taxon>Heterotrichida</taxon>
        <taxon>Stentoridae</taxon>
        <taxon>Stentor</taxon>
    </lineage>
</organism>
<evidence type="ECO:0000313" key="3">
    <source>
        <dbReference type="Proteomes" id="UP000187209"/>
    </source>
</evidence>
<evidence type="ECO:0000256" key="1">
    <source>
        <dbReference type="SAM" id="Coils"/>
    </source>
</evidence>
<sequence>MSFAAPKNKSLSKVSISKGENSIQRDSIGAKLSLIQNSVKHTSEDMEKLSILSDLLEKEQDILGLESKFAEEISKIKDLEQKIVSQNSQLAHMLEITECNDLDMVFPGEFNERKSESREVTLQKYKINFKEQIIQILKDAIKDMSETKTEFNQEFNEVRNQIAEVCPGLLHLSLEQELEMLEDGGADWLKSQISQVIDNIVDEFSTDIERKYDLYKGLFKSQVLGLKNNLANIVESASIISAEDPSEKLLVVKEKNEKTFLHLEDTVNAGIDEVEECIHCINSNLPIVVEKIEELREIEGQGEMIAMAKSMKVDIGQTITTMYEIFENSRKNYLRLVENFEISYKNIEKNLEVQSTANRELGLEGKEDMQESGGSIIEGTAKMQSKFGQIDRGLNAVQESLTNLNGLIGNGKE</sequence>
<reference evidence="2 3" key="1">
    <citation type="submission" date="2016-11" db="EMBL/GenBank/DDBJ databases">
        <title>The macronuclear genome of Stentor coeruleus: a giant cell with tiny introns.</title>
        <authorList>
            <person name="Slabodnick M."/>
            <person name="Ruby J.G."/>
            <person name="Reiff S.B."/>
            <person name="Swart E.C."/>
            <person name="Gosai S."/>
            <person name="Prabakaran S."/>
            <person name="Witkowska E."/>
            <person name="Larue G.E."/>
            <person name="Fisher S."/>
            <person name="Freeman R.M."/>
            <person name="Gunawardena J."/>
            <person name="Chu W."/>
            <person name="Stover N.A."/>
            <person name="Gregory B.D."/>
            <person name="Nowacki M."/>
            <person name="Derisi J."/>
            <person name="Roy S.W."/>
            <person name="Marshall W.F."/>
            <person name="Sood P."/>
        </authorList>
    </citation>
    <scope>NUCLEOTIDE SEQUENCE [LARGE SCALE GENOMIC DNA]</scope>
    <source>
        <strain evidence="2">WM001</strain>
    </source>
</reference>
<name>A0A1R2AX06_9CILI</name>
<proteinExistence type="predicted"/>
<comment type="caution">
    <text evidence="2">The sequence shown here is derived from an EMBL/GenBank/DDBJ whole genome shotgun (WGS) entry which is preliminary data.</text>
</comment>
<dbReference type="AlphaFoldDB" id="A0A1R2AX06"/>
<feature type="coiled-coil region" evidence="1">
    <location>
        <begin position="62"/>
        <end position="96"/>
    </location>
</feature>
<gene>
    <name evidence="2" type="ORF">SteCoe_33342</name>
</gene>
<keyword evidence="3" id="KW-1185">Reference proteome</keyword>
<protein>
    <submittedName>
        <fullName evidence="2">Uncharacterized protein</fullName>
    </submittedName>
</protein>
<dbReference type="EMBL" id="MPUH01001248">
    <property type="protein sequence ID" value="OMJ69046.1"/>
    <property type="molecule type" value="Genomic_DNA"/>
</dbReference>